<reference evidence="3 4" key="1">
    <citation type="submission" date="2015-02" db="EMBL/GenBank/DDBJ databases">
        <title>Draft Genome Sequences of Two Closely-Related Aflatoxigenic Aspergillus Species Obtained from the Cote d'Ivoire.</title>
        <authorList>
            <person name="Moore G.G."/>
            <person name="Beltz S.B."/>
            <person name="Mack B.M."/>
        </authorList>
    </citation>
    <scope>NUCLEOTIDE SEQUENCE [LARGE SCALE GENOMIC DNA]</scope>
    <source>
        <strain evidence="3 4">SRRC1468</strain>
    </source>
</reference>
<dbReference type="OrthoDB" id="5986190at2759"/>
<dbReference type="InterPro" id="IPR008271">
    <property type="entry name" value="Ser/Thr_kinase_AS"/>
</dbReference>
<evidence type="ECO:0000313" key="4">
    <source>
        <dbReference type="Proteomes" id="UP000034291"/>
    </source>
</evidence>
<dbReference type="PROSITE" id="PS00108">
    <property type="entry name" value="PROTEIN_KINASE_ST"/>
    <property type="match status" value="1"/>
</dbReference>
<dbReference type="AlphaFoldDB" id="A0A0F8W7Y0"/>
<dbReference type="GO" id="GO:0004674">
    <property type="term" value="F:protein serine/threonine kinase activity"/>
    <property type="evidence" value="ECO:0007669"/>
    <property type="project" value="TreeGrafter"/>
</dbReference>
<dbReference type="GO" id="GO:0005524">
    <property type="term" value="F:ATP binding"/>
    <property type="evidence" value="ECO:0007669"/>
    <property type="project" value="InterPro"/>
</dbReference>
<dbReference type="STRING" id="308745.A0A0F8W7Y0"/>
<dbReference type="SUPFAM" id="SSF82171">
    <property type="entry name" value="DPP6 N-terminal domain-like"/>
    <property type="match status" value="1"/>
</dbReference>
<dbReference type="CDD" id="cd00180">
    <property type="entry name" value="PKc"/>
    <property type="match status" value="1"/>
</dbReference>
<feature type="compositionally biased region" description="Basic and acidic residues" evidence="1">
    <location>
        <begin position="345"/>
        <end position="359"/>
    </location>
</feature>
<evidence type="ECO:0000256" key="1">
    <source>
        <dbReference type="SAM" id="MobiDB-lite"/>
    </source>
</evidence>
<dbReference type="Proteomes" id="UP000034291">
    <property type="component" value="Unassembled WGS sequence"/>
</dbReference>
<dbReference type="InterPro" id="IPR011009">
    <property type="entry name" value="Kinase-like_dom_sf"/>
</dbReference>
<dbReference type="Gene3D" id="1.10.510.10">
    <property type="entry name" value="Transferase(Phosphotransferase) domain 1"/>
    <property type="match status" value="1"/>
</dbReference>
<protein>
    <recommendedName>
        <fullName evidence="2">Protein kinase domain-containing protein</fullName>
    </recommendedName>
</protein>
<feature type="domain" description="Protein kinase" evidence="2">
    <location>
        <begin position="168"/>
        <end position="499"/>
    </location>
</feature>
<dbReference type="InterPro" id="IPR000719">
    <property type="entry name" value="Prot_kinase_dom"/>
</dbReference>
<evidence type="ECO:0000313" key="3">
    <source>
        <dbReference type="EMBL" id="KKK13985.1"/>
    </source>
</evidence>
<dbReference type="PANTHER" id="PTHR24359">
    <property type="entry name" value="SERINE/THREONINE-PROTEIN KINASE SBK1"/>
    <property type="match status" value="1"/>
</dbReference>
<accession>A0A0F8W7Y0</accession>
<dbReference type="Pfam" id="PF00069">
    <property type="entry name" value="Pkinase"/>
    <property type="match status" value="1"/>
</dbReference>
<comment type="caution">
    <text evidence="3">The sequence shown here is derived from an EMBL/GenBank/DDBJ whole genome shotgun (WGS) entry which is preliminary data.</text>
</comment>
<name>A0A0F8W7Y0_9EURO</name>
<dbReference type="SUPFAM" id="SSF56112">
    <property type="entry name" value="Protein kinase-like (PK-like)"/>
    <property type="match status" value="1"/>
</dbReference>
<dbReference type="PROSITE" id="PS50011">
    <property type="entry name" value="PROTEIN_KINASE_DOM"/>
    <property type="match status" value="1"/>
</dbReference>
<proteinExistence type="predicted"/>
<sequence>MAGIINKRCVKFDERVSEDWVQNHDHYLFYPNGTAQEVYRVERAKLRELFENILEVCGLRTGLAERIVEQTLAHLSTVLAIVLRVRRAGDNLILQQFINLIICDNAIRATPQLIDENLPIPLADAKSLFPHGAAKFYSSQFQFCAVTLKGRQEVIYQDDYRSQCPLPYIKQKKIGGGSFGEVFRVQIARRHFRSTHRHYENTEAEWFARKDFKKKYAFVGELDVLKKIMDQPQKHDHLVMVLAILQYRDTYSLFFPLASCDLHQYLNGEYCGARPDVEEQSTVYKRGVDLAGALAFLHNGFDRVSCLHLDLKPRNVLVYDAGDPDKQTWKITDFGLTRVRDRAARDPARVRDRAARDPDNNEGSTANPGGQGTYRAPECDPTSGRVTTLSDVWSLGCIFSLVITYISEGSGGVRRFAEKRGEWRENNSFYITNRGRTPRISPAVTYWFDHLRSVSKEQERRVVYESLEYLQRKVLHPIRDQRASAKEVELTLLNIYAHFHQQPPPSSPLQQPQPQHSPVYTRFRAWLTRASAKPSYSLLQKLPFNMDRNILGVRISPPEGDFIALFSRQRMDVWSISQIRSSLQTKSEGPQPERKLITGGPVKCFAVSSRFICNCLDGNSFSCYVYDVHGLPGPRFLGEGVKVSYDSFGSIKRVAMSLDGALTAFVIAGKSSGAESYCKIYLAYTQHLIDTASDHSPPHSSRSNSAISESSCLSETIASNLILQEDRVEPASQIRFLNFTANGQFLVMVAQQSTSGFFIRAWETFGGKCYVDFPIPIKVGFDRVVYVSSVLLGTNINFKASPTFRGTLFTACSIYIFKDMPCLVLLTDRRHIIHVNLSRQTLTVRSLDIDLYSMFVCDDDESLILIGKNRGLWAYLLPLSAIDKSDAIRIAKINHISYVPDPDDAAVRRNADGQLELIIANASGMFLDMGIPDVE</sequence>
<evidence type="ECO:0000259" key="2">
    <source>
        <dbReference type="PROSITE" id="PS50011"/>
    </source>
</evidence>
<organism evidence="3 4">
    <name type="scientific">Aspergillus rambellii</name>
    <dbReference type="NCBI Taxonomy" id="308745"/>
    <lineage>
        <taxon>Eukaryota</taxon>
        <taxon>Fungi</taxon>
        <taxon>Dikarya</taxon>
        <taxon>Ascomycota</taxon>
        <taxon>Pezizomycotina</taxon>
        <taxon>Eurotiomycetes</taxon>
        <taxon>Eurotiomycetidae</taxon>
        <taxon>Eurotiales</taxon>
        <taxon>Aspergillaceae</taxon>
        <taxon>Aspergillus</taxon>
        <taxon>Aspergillus subgen. Nidulantes</taxon>
    </lineage>
</organism>
<gene>
    <name evidence="3" type="ORF">ARAM_000211</name>
</gene>
<dbReference type="EMBL" id="JZBS01003712">
    <property type="protein sequence ID" value="KKK13985.1"/>
    <property type="molecule type" value="Genomic_DNA"/>
</dbReference>
<feature type="region of interest" description="Disordered" evidence="1">
    <location>
        <begin position="345"/>
        <end position="383"/>
    </location>
</feature>
<dbReference type="SMART" id="SM00220">
    <property type="entry name" value="S_TKc"/>
    <property type="match status" value="1"/>
</dbReference>
<keyword evidence="4" id="KW-1185">Reference proteome</keyword>
<dbReference type="PANTHER" id="PTHR24359:SF1">
    <property type="entry name" value="INHIBITOR OF NUCLEAR FACTOR KAPPA-B KINASE EPSILON SUBUNIT HOMOLOG 1-RELATED"/>
    <property type="match status" value="1"/>
</dbReference>